<feature type="domain" description="HMA" evidence="1">
    <location>
        <begin position="18"/>
        <end position="83"/>
    </location>
</feature>
<dbReference type="CDD" id="cd00371">
    <property type="entry name" value="HMA"/>
    <property type="match status" value="1"/>
</dbReference>
<reference evidence="2 3" key="1">
    <citation type="submission" date="2016-07" db="EMBL/GenBank/DDBJ databases">
        <title>Comparative genomics of the Campylobacter concisus group.</title>
        <authorList>
            <person name="Miller W.G."/>
            <person name="Yee E."/>
            <person name="Chapman M.H."/>
            <person name="Huynh S."/>
            <person name="Bono J.L."/>
            <person name="On S.L.W."/>
            <person name="StLeger J."/>
            <person name="Foster G."/>
            <person name="Parker C.T."/>
        </authorList>
    </citation>
    <scope>NUCLEOTIDE SEQUENCE [LARGE SCALE GENOMIC DNA]</scope>
    <source>
        <strain evidence="2 3">CCUG 21559</strain>
    </source>
</reference>
<accession>A0A6G5QHC2</accession>
<evidence type="ECO:0000259" key="1">
    <source>
        <dbReference type="PROSITE" id="PS50846"/>
    </source>
</evidence>
<proteinExistence type="predicted"/>
<name>A0A6G5QHC2_9BACT</name>
<dbReference type="AlphaFoldDB" id="A0A6G5QHC2"/>
<evidence type="ECO:0000313" key="2">
    <source>
        <dbReference type="EMBL" id="QCD44977.1"/>
    </source>
</evidence>
<dbReference type="RefSeq" id="WP_171993887.1">
    <property type="nucleotide sequence ID" value="NZ_CP012542.1"/>
</dbReference>
<dbReference type="EMBL" id="CP012542">
    <property type="protein sequence ID" value="QCD44977.1"/>
    <property type="molecule type" value="Genomic_DNA"/>
</dbReference>
<keyword evidence="3" id="KW-1185">Reference proteome</keyword>
<sequence>MRKILLIISFASLLFSDKNLTIKIDGIHCPLCTAVVRKAVLLVDGVKTAKADMKSKILTISADDGVSEDEILKSLKDVNYPGVIIK</sequence>
<dbReference type="Gene3D" id="3.30.70.100">
    <property type="match status" value="1"/>
</dbReference>
<organism evidence="2 3">
    <name type="scientific">Campylobacter mucosalis CCUG 21559</name>
    <dbReference type="NCBI Taxonomy" id="1032067"/>
    <lineage>
        <taxon>Bacteria</taxon>
        <taxon>Pseudomonadati</taxon>
        <taxon>Campylobacterota</taxon>
        <taxon>Epsilonproteobacteria</taxon>
        <taxon>Campylobacterales</taxon>
        <taxon>Campylobacteraceae</taxon>
        <taxon>Campylobacter</taxon>
    </lineage>
</organism>
<dbReference type="Pfam" id="PF00403">
    <property type="entry name" value="HMA"/>
    <property type="match status" value="1"/>
</dbReference>
<gene>
    <name evidence="2" type="ORF">CMUC_1207</name>
</gene>
<dbReference type="SUPFAM" id="SSF55008">
    <property type="entry name" value="HMA, heavy metal-associated domain"/>
    <property type="match status" value="1"/>
</dbReference>
<evidence type="ECO:0000313" key="3">
    <source>
        <dbReference type="Proteomes" id="UP000503264"/>
    </source>
</evidence>
<dbReference type="Proteomes" id="UP000503264">
    <property type="component" value="Chromosome"/>
</dbReference>
<dbReference type="InterPro" id="IPR036163">
    <property type="entry name" value="HMA_dom_sf"/>
</dbReference>
<protein>
    <submittedName>
        <fullName evidence="2">Heavy-metal-associated domain protein, putative mercuric reductase</fullName>
    </submittedName>
</protein>
<dbReference type="PROSITE" id="PS50846">
    <property type="entry name" value="HMA_2"/>
    <property type="match status" value="1"/>
</dbReference>
<dbReference type="GO" id="GO:0046872">
    <property type="term" value="F:metal ion binding"/>
    <property type="evidence" value="ECO:0007669"/>
    <property type="project" value="InterPro"/>
</dbReference>
<dbReference type="InterPro" id="IPR006121">
    <property type="entry name" value="HMA_dom"/>
</dbReference>